<organism evidence="8 9">
    <name type="scientific">candidate division KD3-62 bacterium DG_56</name>
    <dbReference type="NCBI Taxonomy" id="1704032"/>
    <lineage>
        <taxon>Bacteria</taxon>
        <taxon>candidate division KD3-62</taxon>
    </lineage>
</organism>
<sequence length="157" mass="16894">MARSVISLALSIAVCFGAAAVGSSMTRPAIAGWYAALDKPSWTPPNAVFGPVWSVLYLMMAVAAWLVWRRAAAVSVAFPLAFFGLQLAANVAWSALFFGLKVPGLAFADIVVLWCLIAATIITFWRIIPLAGVLMLPYLAWVTFASALNLAMWRMNA</sequence>
<feature type="transmembrane region" description="Helical" evidence="6">
    <location>
        <begin position="106"/>
        <end position="125"/>
    </location>
</feature>
<gene>
    <name evidence="8" type="ORF">AMK68_00715</name>
</gene>
<feature type="chain" id="PRO_5006640235" description="TspO protein" evidence="7">
    <location>
        <begin position="21"/>
        <end position="157"/>
    </location>
</feature>
<feature type="transmembrane region" description="Helical" evidence="6">
    <location>
        <begin position="132"/>
        <end position="153"/>
    </location>
</feature>
<feature type="transmembrane region" description="Helical" evidence="6">
    <location>
        <begin position="80"/>
        <end position="100"/>
    </location>
</feature>
<feature type="signal peptide" evidence="7">
    <location>
        <begin position="1"/>
        <end position="20"/>
    </location>
</feature>
<dbReference type="PIRSF" id="PIRSF005859">
    <property type="entry name" value="PBR"/>
    <property type="match status" value="1"/>
</dbReference>
<comment type="similarity">
    <text evidence="2">Belongs to the TspO/BZRP family.</text>
</comment>
<evidence type="ECO:0000256" key="2">
    <source>
        <dbReference type="ARBA" id="ARBA00007524"/>
    </source>
</evidence>
<evidence type="ECO:0000256" key="7">
    <source>
        <dbReference type="SAM" id="SignalP"/>
    </source>
</evidence>
<dbReference type="GO" id="GO:0016020">
    <property type="term" value="C:membrane"/>
    <property type="evidence" value="ECO:0007669"/>
    <property type="project" value="UniProtKB-SubCell"/>
</dbReference>
<dbReference type="PANTHER" id="PTHR10057:SF0">
    <property type="entry name" value="TRANSLOCATOR PROTEIN"/>
    <property type="match status" value="1"/>
</dbReference>
<keyword evidence="4 6" id="KW-1133">Transmembrane helix</keyword>
<dbReference type="GO" id="GO:0033013">
    <property type="term" value="P:tetrapyrrole metabolic process"/>
    <property type="evidence" value="ECO:0007669"/>
    <property type="project" value="UniProtKB-ARBA"/>
</dbReference>
<evidence type="ECO:0000313" key="9">
    <source>
        <dbReference type="Proteomes" id="UP000052020"/>
    </source>
</evidence>
<protein>
    <recommendedName>
        <fullName evidence="10">TspO protein</fullName>
    </recommendedName>
</protein>
<dbReference type="InterPro" id="IPR004307">
    <property type="entry name" value="TspO_MBR"/>
</dbReference>
<dbReference type="Proteomes" id="UP000052020">
    <property type="component" value="Unassembled WGS sequence"/>
</dbReference>
<evidence type="ECO:0008006" key="10">
    <source>
        <dbReference type="Google" id="ProtNLM"/>
    </source>
</evidence>
<keyword evidence="3 6" id="KW-0812">Transmembrane</keyword>
<proteinExistence type="inferred from homology"/>
<dbReference type="Gene3D" id="1.20.1260.100">
    <property type="entry name" value="TspO/MBR protein"/>
    <property type="match status" value="1"/>
</dbReference>
<evidence type="ECO:0000256" key="6">
    <source>
        <dbReference type="SAM" id="Phobius"/>
    </source>
</evidence>
<evidence type="ECO:0000313" key="8">
    <source>
        <dbReference type="EMBL" id="KPJ64739.1"/>
    </source>
</evidence>
<dbReference type="Pfam" id="PF03073">
    <property type="entry name" value="TspO_MBR"/>
    <property type="match status" value="1"/>
</dbReference>
<dbReference type="PATRIC" id="fig|1704032.3.peg.1014"/>
<comment type="subcellular location">
    <subcellularLocation>
        <location evidence="1">Membrane</location>
        <topology evidence="1">Multi-pass membrane protein</topology>
    </subcellularLocation>
</comment>
<evidence type="ECO:0000256" key="3">
    <source>
        <dbReference type="ARBA" id="ARBA00022692"/>
    </source>
</evidence>
<evidence type="ECO:0000256" key="5">
    <source>
        <dbReference type="ARBA" id="ARBA00023136"/>
    </source>
</evidence>
<evidence type="ECO:0000256" key="4">
    <source>
        <dbReference type="ARBA" id="ARBA00022989"/>
    </source>
</evidence>
<dbReference type="FunFam" id="1.20.1260.100:FF:000001">
    <property type="entry name" value="translocator protein 2"/>
    <property type="match status" value="1"/>
</dbReference>
<dbReference type="PANTHER" id="PTHR10057">
    <property type="entry name" value="PERIPHERAL-TYPE BENZODIAZEPINE RECEPTOR"/>
    <property type="match status" value="1"/>
</dbReference>
<dbReference type="InterPro" id="IPR038330">
    <property type="entry name" value="TspO/MBR-related_sf"/>
</dbReference>
<reference evidence="8 9" key="1">
    <citation type="journal article" date="2015" name="Microbiome">
        <title>Genomic resolution of linkages in carbon, nitrogen, and sulfur cycling among widespread estuary sediment bacteria.</title>
        <authorList>
            <person name="Baker B.J."/>
            <person name="Lazar C.S."/>
            <person name="Teske A.P."/>
            <person name="Dick G.J."/>
        </authorList>
    </citation>
    <scope>NUCLEOTIDE SEQUENCE [LARGE SCALE GENOMIC DNA]</scope>
    <source>
        <strain evidence="8">DG_56</strain>
    </source>
</reference>
<keyword evidence="5 6" id="KW-0472">Membrane</keyword>
<name>A0A0S7XR88_9BACT</name>
<dbReference type="CDD" id="cd15904">
    <property type="entry name" value="TSPO_MBR"/>
    <property type="match status" value="1"/>
</dbReference>
<feature type="transmembrane region" description="Helical" evidence="6">
    <location>
        <begin position="47"/>
        <end position="68"/>
    </location>
</feature>
<accession>A0A0S7XR88</accession>
<evidence type="ECO:0000256" key="1">
    <source>
        <dbReference type="ARBA" id="ARBA00004141"/>
    </source>
</evidence>
<dbReference type="EMBL" id="LIZY01000009">
    <property type="protein sequence ID" value="KPJ64739.1"/>
    <property type="molecule type" value="Genomic_DNA"/>
</dbReference>
<keyword evidence="7" id="KW-0732">Signal</keyword>
<comment type="caution">
    <text evidence="8">The sequence shown here is derived from an EMBL/GenBank/DDBJ whole genome shotgun (WGS) entry which is preliminary data.</text>
</comment>
<dbReference type="AlphaFoldDB" id="A0A0S7XR88"/>